<reference evidence="5 6" key="1">
    <citation type="submission" date="2017-02" db="EMBL/GenBank/DDBJ databases">
        <authorList>
            <person name="Peterson S.W."/>
        </authorList>
    </citation>
    <scope>NUCLEOTIDE SEQUENCE [LARGE SCALE GENOMIC DNA]</scope>
    <source>
        <strain evidence="5 6">DSM 18034</strain>
    </source>
</reference>
<name>A0A1T4WB80_9BACT</name>
<evidence type="ECO:0000256" key="2">
    <source>
        <dbReference type="ARBA" id="ARBA00024035"/>
    </source>
</evidence>
<dbReference type="InterPro" id="IPR023227">
    <property type="entry name" value="SAM_OH_AdoTrfase_C_sf"/>
</dbReference>
<comment type="similarity">
    <text evidence="2">Belongs to the SAM hydrolase / SAM-dependent halogenase family.</text>
</comment>
<dbReference type="PANTHER" id="PTHR35092:SF1">
    <property type="entry name" value="CHLORINASE MJ1651"/>
    <property type="match status" value="1"/>
</dbReference>
<dbReference type="InterPro" id="IPR046470">
    <property type="entry name" value="SAM_HAT_C"/>
</dbReference>
<dbReference type="RefSeq" id="WP_234985085.1">
    <property type="nucleotide sequence ID" value="NZ_FUYA01000006.1"/>
</dbReference>
<feature type="domain" description="S-adenosyl-l-methionine hydroxide adenosyltransferase N-terminal" evidence="3">
    <location>
        <begin position="6"/>
        <end position="146"/>
    </location>
</feature>
<evidence type="ECO:0000256" key="1">
    <source>
        <dbReference type="ARBA" id="ARBA00022691"/>
    </source>
</evidence>
<dbReference type="InterPro" id="IPR046469">
    <property type="entry name" value="SAM_HAT_N"/>
</dbReference>
<dbReference type="InterPro" id="IPR002747">
    <property type="entry name" value="SAM_OH_AdoTrfase"/>
</dbReference>
<evidence type="ECO:0000313" key="5">
    <source>
        <dbReference type="EMBL" id="SKA74542.1"/>
    </source>
</evidence>
<dbReference type="PANTHER" id="PTHR35092">
    <property type="entry name" value="CHLORINASE MJ1651"/>
    <property type="match status" value="1"/>
</dbReference>
<organism evidence="5 6">
    <name type="scientific">Desulfobaculum bizertense DSM 18034</name>
    <dbReference type="NCBI Taxonomy" id="1121442"/>
    <lineage>
        <taxon>Bacteria</taxon>
        <taxon>Pseudomonadati</taxon>
        <taxon>Thermodesulfobacteriota</taxon>
        <taxon>Desulfovibrionia</taxon>
        <taxon>Desulfovibrionales</taxon>
        <taxon>Desulfovibrionaceae</taxon>
        <taxon>Desulfobaculum</taxon>
    </lineage>
</organism>
<dbReference type="Gene3D" id="2.40.30.90">
    <property type="entry name" value="Bacterial fluorinating enzyme like"/>
    <property type="match status" value="1"/>
</dbReference>
<dbReference type="Pfam" id="PF01887">
    <property type="entry name" value="SAM_HAT_N"/>
    <property type="match status" value="1"/>
</dbReference>
<dbReference type="AlphaFoldDB" id="A0A1T4WB80"/>
<proteinExistence type="inferred from homology"/>
<sequence>MLPPLALLTDFGLSDPYVAQMKAVFLSQCPDARIVDISHDITPFHYEQAGFFLEASRKHFPQGTVFVAVVDPGVGSPRSIVLLEKAGQSFLAPDNGLLSLVLSAPGVATAYSCPVGAEASHTFHGRDVFAPLAIRRLLGEPPEHLGIPVPLSSLMQEDWARVEQDSQAQTLTARVLHIDRFGNTVLNLSATDWKTSLFQAAAVQLRSLQASVSLRCVRVYSELQATEIGVLEGSQGFLELAANQISAAEILGLSCGDTVTLALSERA</sequence>
<keyword evidence="1" id="KW-0949">S-adenosyl-L-methionine</keyword>
<dbReference type="STRING" id="1121442.SAMN02745702_01968"/>
<dbReference type="EMBL" id="FUYA01000006">
    <property type="protein sequence ID" value="SKA74542.1"/>
    <property type="molecule type" value="Genomic_DNA"/>
</dbReference>
<evidence type="ECO:0000259" key="3">
    <source>
        <dbReference type="Pfam" id="PF01887"/>
    </source>
</evidence>
<feature type="domain" description="S-adenosyl-l-methionine hydroxide adenosyltransferase C-terminal" evidence="4">
    <location>
        <begin position="174"/>
        <end position="260"/>
    </location>
</feature>
<dbReference type="Proteomes" id="UP000189733">
    <property type="component" value="Unassembled WGS sequence"/>
</dbReference>
<accession>A0A1T4WB80</accession>
<gene>
    <name evidence="5" type="ORF">SAMN02745702_01968</name>
</gene>
<protein>
    <recommendedName>
        <fullName evidence="7">SAM-dependent chlorinase/fluorinase</fullName>
    </recommendedName>
</protein>
<dbReference type="SUPFAM" id="SSF101852">
    <property type="entry name" value="Bacterial fluorinating enzyme, C-terminal domain"/>
    <property type="match status" value="1"/>
</dbReference>
<evidence type="ECO:0000259" key="4">
    <source>
        <dbReference type="Pfam" id="PF20257"/>
    </source>
</evidence>
<dbReference type="InterPro" id="IPR023228">
    <property type="entry name" value="SAM_OH_AdoTrfase_N_sf"/>
</dbReference>
<keyword evidence="6" id="KW-1185">Reference proteome</keyword>
<dbReference type="Gene3D" id="3.40.50.10790">
    <property type="entry name" value="S-adenosyl-l-methionine hydroxide adenosyltransferase, N-terminal"/>
    <property type="match status" value="1"/>
</dbReference>
<dbReference type="SUPFAM" id="SSF102522">
    <property type="entry name" value="Bacterial fluorinating enzyme, N-terminal domain"/>
    <property type="match status" value="1"/>
</dbReference>
<dbReference type="PIRSF" id="PIRSF006779">
    <property type="entry name" value="UCP006779"/>
    <property type="match status" value="1"/>
</dbReference>
<dbReference type="Pfam" id="PF20257">
    <property type="entry name" value="SAM_HAT_C"/>
    <property type="match status" value="1"/>
</dbReference>
<evidence type="ECO:0000313" key="6">
    <source>
        <dbReference type="Proteomes" id="UP000189733"/>
    </source>
</evidence>
<evidence type="ECO:0008006" key="7">
    <source>
        <dbReference type="Google" id="ProtNLM"/>
    </source>
</evidence>